<keyword evidence="2" id="KW-1185">Reference proteome</keyword>
<protein>
    <recommendedName>
        <fullName evidence="3">Portal protein</fullName>
    </recommendedName>
</protein>
<evidence type="ECO:0008006" key="3">
    <source>
        <dbReference type="Google" id="ProtNLM"/>
    </source>
</evidence>
<organism evidence="1 2">
    <name type="scientific">Hydromonas duriensis</name>
    <dbReference type="NCBI Taxonomy" id="1527608"/>
    <lineage>
        <taxon>Bacteria</taxon>
        <taxon>Pseudomonadati</taxon>
        <taxon>Pseudomonadota</taxon>
        <taxon>Betaproteobacteria</taxon>
        <taxon>Burkholderiales</taxon>
        <taxon>Burkholderiaceae</taxon>
        <taxon>Hydromonas</taxon>
    </lineage>
</organism>
<evidence type="ECO:0000313" key="2">
    <source>
        <dbReference type="Proteomes" id="UP000294480"/>
    </source>
</evidence>
<dbReference type="AlphaFoldDB" id="A0A4R6Y278"/>
<dbReference type="RefSeq" id="WP_211336925.1">
    <property type="nucleotide sequence ID" value="NZ_SNZE01000022.1"/>
</dbReference>
<gene>
    <name evidence="1" type="ORF">DFR44_12219</name>
</gene>
<sequence length="509" mass="56117">MQSSSILDANGQAFSYASASDIQNSGYQSNTQIDAVSISQVLSSFEMPSRVRWEVYKQYLYMMSDPIISAALNLHVTQSLGGHETTGEVIFIESKPTANAKEKKLISEINTALSNKINEIAYQIGYVGIGMGDAYARLYGEKGNGIIHIDTSEFYLPPLVQSFEKGGRTVGYEVSVDNRELIPLTVMQVARLKMPRMLFVPQPRAQYNQWKQAVAQDDFNALPNLPALVGGSFLEAAEKPFFLLQSALTGLSSSRILDSVRESMFGVNMQDMTHDQQKEFFSRVSGMLMASKKRAADAIKNREPVVEKIFHLIPTWREKQLYAIDAGGTIAGGGNAKGYDTDDVMLYAKLLAGALGLDLSMLGFSDILSGGLGEGGFFRVSAQSAHRARMLRQAMSGFVHHVIDVHCQYKYGGIFSEADRPYTVNFVGSSSAQDREQQEVQERKMAASATLVQIMQQMKDLGLDSKTATHLFKEQLGFDEDDAVLYGQIYTGEVTEDGTEPHSAETERT</sequence>
<dbReference type="Proteomes" id="UP000294480">
    <property type="component" value="Unassembled WGS sequence"/>
</dbReference>
<name>A0A4R6Y278_9BURK</name>
<dbReference type="EMBL" id="SNZE01000022">
    <property type="protein sequence ID" value="TDR30350.1"/>
    <property type="molecule type" value="Genomic_DNA"/>
</dbReference>
<comment type="caution">
    <text evidence="1">The sequence shown here is derived from an EMBL/GenBank/DDBJ whole genome shotgun (WGS) entry which is preliminary data.</text>
</comment>
<evidence type="ECO:0000313" key="1">
    <source>
        <dbReference type="EMBL" id="TDR30350.1"/>
    </source>
</evidence>
<reference evidence="1 2" key="1">
    <citation type="submission" date="2019-03" db="EMBL/GenBank/DDBJ databases">
        <title>Genomic Encyclopedia of Type Strains, Phase IV (KMG-IV): sequencing the most valuable type-strain genomes for metagenomic binning, comparative biology and taxonomic classification.</title>
        <authorList>
            <person name="Goeker M."/>
        </authorList>
    </citation>
    <scope>NUCLEOTIDE SEQUENCE [LARGE SCALE GENOMIC DNA]</scope>
    <source>
        <strain evidence="1 2">DSM 102852</strain>
    </source>
</reference>
<proteinExistence type="predicted"/>
<accession>A0A4R6Y278</accession>